<sequence>MYEGERFNSWTHLMGMILAPASAAVLIARAVRFSADAWAIASCAIFAASMLCVYASSTLYHSTRGLRKRLWQRADHCAIYLLIAGTYTPLCLIPLRDDWGLPLLCGIWALAILGIGRELAGSKLDTPALPLYLCMGWLGALAALPIRQNLETVAIAWLLGGALLYTVGTVFFVNDTRWRHAHGIWHLFVLAGSLCHVIMVWHFMASSAH</sequence>
<dbReference type="RefSeq" id="WP_067752034.1">
    <property type="nucleotide sequence ID" value="NZ_LT907988.1"/>
</dbReference>
<dbReference type="AlphaFoldDB" id="A0A1C3K0C2"/>
<reference evidence="10 11" key="2">
    <citation type="submission" date="2017-08" db="EMBL/GenBank/DDBJ databases">
        <authorList>
            <person name="de Groot N.N."/>
        </authorList>
    </citation>
    <scope>NUCLEOTIDE SEQUENCE [LARGE SCALE GENOMIC DNA]</scope>
    <source>
        <strain evidence="10">Orrdi1</strain>
    </source>
</reference>
<keyword evidence="11" id="KW-1185">Reference proteome</keyword>
<feature type="transmembrane region" description="Helical" evidence="8">
    <location>
        <begin position="37"/>
        <end position="56"/>
    </location>
</feature>
<gene>
    <name evidence="9" type="ORF">ODI_00341</name>
    <name evidence="10" type="ORF">ODI_R3185</name>
</gene>
<keyword evidence="3" id="KW-1003">Cell membrane</keyword>
<dbReference type="Proteomes" id="UP000078558">
    <property type="component" value="Chromosome I"/>
</dbReference>
<keyword evidence="7" id="KW-0862">Zinc</keyword>
<evidence type="ECO:0000256" key="2">
    <source>
        <dbReference type="ARBA" id="ARBA00008488"/>
    </source>
</evidence>
<feature type="binding site" evidence="7">
    <location>
        <position position="186"/>
    </location>
    <ligand>
        <name>Zn(2+)</name>
        <dbReference type="ChEBI" id="CHEBI:29105"/>
    </ligand>
</feature>
<evidence type="ECO:0000256" key="5">
    <source>
        <dbReference type="ARBA" id="ARBA00022989"/>
    </source>
</evidence>
<feature type="transmembrane region" description="Helical" evidence="8">
    <location>
        <begin position="101"/>
        <end position="120"/>
    </location>
</feature>
<dbReference type="GO" id="GO:0005886">
    <property type="term" value="C:plasma membrane"/>
    <property type="evidence" value="ECO:0007669"/>
    <property type="project" value="UniProtKB-SubCell"/>
</dbReference>
<keyword evidence="7" id="KW-0479">Metal-binding</keyword>
<dbReference type="EMBL" id="LT907988">
    <property type="protein sequence ID" value="SOE51088.1"/>
    <property type="molecule type" value="Genomic_DNA"/>
</dbReference>
<evidence type="ECO:0000256" key="3">
    <source>
        <dbReference type="ARBA" id="ARBA00022475"/>
    </source>
</evidence>
<feature type="transmembrane region" description="Helical" evidence="8">
    <location>
        <begin position="77"/>
        <end position="95"/>
    </location>
</feature>
<dbReference type="InterPro" id="IPR005744">
    <property type="entry name" value="Hy-lIII"/>
</dbReference>
<name>A0A1C3K0C2_9BURK</name>
<dbReference type="GO" id="GO:0046872">
    <property type="term" value="F:metal ion binding"/>
    <property type="evidence" value="ECO:0007669"/>
    <property type="project" value="UniProtKB-KW"/>
</dbReference>
<evidence type="ECO:0000313" key="10">
    <source>
        <dbReference type="EMBL" id="SOE51088.1"/>
    </source>
</evidence>
<keyword evidence="6 8" id="KW-0472">Membrane</keyword>
<feature type="transmembrane region" description="Helical" evidence="8">
    <location>
        <begin position="185"/>
        <end position="204"/>
    </location>
</feature>
<dbReference type="KEGG" id="odi:ODI_R3185"/>
<comment type="subcellular location">
    <subcellularLocation>
        <location evidence="1">Cell membrane</location>
        <topology evidence="1">Multi-pass membrane protein</topology>
    </subcellularLocation>
</comment>
<keyword evidence="5 8" id="KW-1133">Transmembrane helix</keyword>
<evidence type="ECO:0000256" key="8">
    <source>
        <dbReference type="SAM" id="Phobius"/>
    </source>
</evidence>
<accession>A0A1C3K0C2</accession>
<feature type="binding site" evidence="7">
    <location>
        <position position="61"/>
    </location>
    <ligand>
        <name>Zn(2+)</name>
        <dbReference type="ChEBI" id="CHEBI:29105"/>
    </ligand>
</feature>
<dbReference type="EMBL" id="FLRC01000012">
    <property type="protein sequence ID" value="SBT24949.1"/>
    <property type="molecule type" value="Genomic_DNA"/>
</dbReference>
<feature type="transmembrane region" description="Helical" evidence="8">
    <location>
        <begin position="152"/>
        <end position="173"/>
    </location>
</feature>
<dbReference type="InterPro" id="IPR004254">
    <property type="entry name" value="AdipoR/HlyIII-related"/>
</dbReference>
<evidence type="ECO:0000256" key="1">
    <source>
        <dbReference type="ARBA" id="ARBA00004651"/>
    </source>
</evidence>
<comment type="similarity">
    <text evidence="2">Belongs to the UPF0073 (Hly-III) family.</text>
</comment>
<dbReference type="OrthoDB" id="9813689at2"/>
<evidence type="ECO:0000256" key="6">
    <source>
        <dbReference type="ARBA" id="ARBA00023136"/>
    </source>
</evidence>
<dbReference type="PANTHER" id="PTHR20855">
    <property type="entry name" value="ADIPOR/PROGESTIN RECEPTOR-RELATED"/>
    <property type="match status" value="1"/>
</dbReference>
<reference evidence="9 11" key="1">
    <citation type="submission" date="2016-06" db="EMBL/GenBank/DDBJ databases">
        <authorList>
            <person name="Kjaerup R.B."/>
            <person name="Dalgaard T.S."/>
            <person name="Juul-Madsen H.R."/>
        </authorList>
    </citation>
    <scope>NUCLEOTIDE SEQUENCE [LARGE SCALE GENOMIC DNA]</scope>
    <source>
        <strain evidence="9">Orrdi1</strain>
    </source>
</reference>
<keyword evidence="4 8" id="KW-0812">Transmembrane</keyword>
<organism evidence="9 11">
    <name type="scientific">Orrella dioscoreae</name>
    <dbReference type="NCBI Taxonomy" id="1851544"/>
    <lineage>
        <taxon>Bacteria</taxon>
        <taxon>Pseudomonadati</taxon>
        <taxon>Pseudomonadota</taxon>
        <taxon>Betaproteobacteria</taxon>
        <taxon>Burkholderiales</taxon>
        <taxon>Alcaligenaceae</taxon>
        <taxon>Orrella</taxon>
    </lineage>
</organism>
<evidence type="ECO:0000256" key="4">
    <source>
        <dbReference type="ARBA" id="ARBA00022692"/>
    </source>
</evidence>
<evidence type="ECO:0000313" key="9">
    <source>
        <dbReference type="EMBL" id="SBT24949.1"/>
    </source>
</evidence>
<feature type="binding site" evidence="7">
    <location>
        <position position="182"/>
    </location>
    <ligand>
        <name>Zn(2+)</name>
        <dbReference type="ChEBI" id="CHEBI:29105"/>
    </ligand>
</feature>
<feature type="transmembrane region" description="Helical" evidence="8">
    <location>
        <begin position="127"/>
        <end position="146"/>
    </location>
</feature>
<dbReference type="STRING" id="1851544.ODI_00341"/>
<proteinExistence type="inferred from homology"/>
<evidence type="ECO:0000313" key="11">
    <source>
        <dbReference type="Proteomes" id="UP000078558"/>
    </source>
</evidence>
<feature type="transmembrane region" description="Helical" evidence="8">
    <location>
        <begin position="12"/>
        <end position="31"/>
    </location>
</feature>
<dbReference type="PANTHER" id="PTHR20855:SF3">
    <property type="entry name" value="LD03007P"/>
    <property type="match status" value="1"/>
</dbReference>
<dbReference type="Pfam" id="PF03006">
    <property type="entry name" value="HlyIII"/>
    <property type="match status" value="1"/>
</dbReference>
<dbReference type="GO" id="GO:0140911">
    <property type="term" value="F:pore-forming activity"/>
    <property type="evidence" value="ECO:0007669"/>
    <property type="project" value="InterPro"/>
</dbReference>
<dbReference type="NCBIfam" id="TIGR01065">
    <property type="entry name" value="hlyIII"/>
    <property type="match status" value="1"/>
</dbReference>
<protein>
    <submittedName>
        <fullName evidence="9">COG1272: Predicted membrane protein hemolysin III homolog</fullName>
    </submittedName>
</protein>
<evidence type="ECO:0000256" key="7">
    <source>
        <dbReference type="PIRSR" id="PIRSR604254-1"/>
    </source>
</evidence>